<dbReference type="NCBIfam" id="NF002011">
    <property type="entry name" value="PRK00816.1"/>
    <property type="match status" value="1"/>
</dbReference>
<dbReference type="InterPro" id="IPR011303">
    <property type="entry name" value="RnfD_bac"/>
</dbReference>
<keyword evidence="1" id="KW-0813">Transport</keyword>
<dbReference type="GO" id="GO:0016491">
    <property type="term" value="F:oxidoreductase activity"/>
    <property type="evidence" value="ECO:0007669"/>
    <property type="project" value="UniProtKB-KW"/>
</dbReference>
<keyword evidence="2" id="KW-0597">Phosphoprotein</keyword>
<dbReference type="NCBIfam" id="TIGR01946">
    <property type="entry name" value="rnfD"/>
    <property type="match status" value="1"/>
</dbReference>
<evidence type="ECO:0000256" key="2">
    <source>
        <dbReference type="ARBA" id="ARBA00022553"/>
    </source>
</evidence>
<keyword evidence="9 10" id="KW-0472">Membrane</keyword>
<dbReference type="Proteomes" id="UP000254340">
    <property type="component" value="Unassembled WGS sequence"/>
</dbReference>
<dbReference type="EC" id="1.6.5.-" evidence="11"/>
<feature type="transmembrane region" description="Helical" evidence="10">
    <location>
        <begin position="95"/>
        <end position="113"/>
    </location>
</feature>
<sequence>MVFRIASSPYTHNQRQTSRIMLLVLLAAVPGIVVQTWFFGWGTVLQIVLAALTAWATEAAILKLRKQPVAATLKDNSALLTGLLLAVSIPPLAPWWMVVLGTAFAVVIAKQLYGGLGHNPFNPAMIGYVVLLISFQVQMTSWLPSYEIAAHLPAFSDALQMIFTGHTAAGGDMASLRLGIDGVSQATPLDTFKTSLHAGHSVQQVLQLPVYGGVLAGLGWQWVNIAWLAGGLFLLWQKAIRWHIPVSFLVSLGLCATLGWIFSPAEPGLTADAFALRGDHAWRLLYPDRSGDGLNNQPRPSDLWRPRWPAGLAHPQLRWLSGRRGVCRSAGEYYRAADRLLHAPARIWPPLREQ</sequence>
<dbReference type="GO" id="GO:0022900">
    <property type="term" value="P:electron transport chain"/>
    <property type="evidence" value="ECO:0007669"/>
    <property type="project" value="InterPro"/>
</dbReference>
<dbReference type="AlphaFoldDB" id="A0A377X8V1"/>
<evidence type="ECO:0000256" key="1">
    <source>
        <dbReference type="ARBA" id="ARBA00022448"/>
    </source>
</evidence>
<feature type="transmembrane region" description="Helical" evidence="10">
    <location>
        <begin position="20"/>
        <end position="38"/>
    </location>
</feature>
<evidence type="ECO:0000256" key="3">
    <source>
        <dbReference type="ARBA" id="ARBA00022630"/>
    </source>
</evidence>
<name>A0A377X8V1_KLEPN</name>
<dbReference type="Pfam" id="PF03116">
    <property type="entry name" value="NQR2_RnfD_RnfE"/>
    <property type="match status" value="1"/>
</dbReference>
<proteinExistence type="predicted"/>
<dbReference type="EMBL" id="UGLH01000004">
    <property type="protein sequence ID" value="STT73159.1"/>
    <property type="molecule type" value="Genomic_DNA"/>
</dbReference>
<keyword evidence="8 10" id="KW-1133">Transmembrane helix</keyword>
<dbReference type="PANTHER" id="PTHR30578">
    <property type="entry name" value="ELECTRON TRANSPORT COMPLEX PROTEIN RNFD"/>
    <property type="match status" value="1"/>
</dbReference>
<protein>
    <submittedName>
        <fullName evidence="11">Electron transport complex protein RnfD</fullName>
        <ecNumber evidence="11">1.6.5.-</ecNumber>
    </submittedName>
</protein>
<dbReference type="GO" id="GO:0005886">
    <property type="term" value="C:plasma membrane"/>
    <property type="evidence" value="ECO:0007669"/>
    <property type="project" value="TreeGrafter"/>
</dbReference>
<evidence type="ECO:0000256" key="10">
    <source>
        <dbReference type="SAM" id="Phobius"/>
    </source>
</evidence>
<dbReference type="InterPro" id="IPR004338">
    <property type="entry name" value="NqrB/RnfD"/>
</dbReference>
<feature type="transmembrane region" description="Helical" evidence="10">
    <location>
        <begin position="242"/>
        <end position="262"/>
    </location>
</feature>
<evidence type="ECO:0000256" key="9">
    <source>
        <dbReference type="ARBA" id="ARBA00023136"/>
    </source>
</evidence>
<dbReference type="PANTHER" id="PTHR30578:SF0">
    <property type="entry name" value="ION-TRANSLOCATING OXIDOREDUCTASE COMPLEX SUBUNIT D"/>
    <property type="match status" value="1"/>
</dbReference>
<evidence type="ECO:0000256" key="8">
    <source>
        <dbReference type="ARBA" id="ARBA00022989"/>
    </source>
</evidence>
<keyword evidence="11" id="KW-0560">Oxidoreductase</keyword>
<feature type="transmembrane region" description="Helical" evidence="10">
    <location>
        <begin position="125"/>
        <end position="143"/>
    </location>
</feature>
<feature type="transmembrane region" description="Helical" evidence="10">
    <location>
        <begin position="210"/>
        <end position="235"/>
    </location>
</feature>
<dbReference type="GO" id="GO:0055085">
    <property type="term" value="P:transmembrane transport"/>
    <property type="evidence" value="ECO:0007669"/>
    <property type="project" value="InterPro"/>
</dbReference>
<evidence type="ECO:0000313" key="12">
    <source>
        <dbReference type="Proteomes" id="UP000254340"/>
    </source>
</evidence>
<gene>
    <name evidence="11" type="primary">nqrB_1</name>
    <name evidence="11" type="ORF">NCTC5047_00847</name>
</gene>
<keyword evidence="6" id="KW-1278">Translocase</keyword>
<evidence type="ECO:0000256" key="7">
    <source>
        <dbReference type="ARBA" id="ARBA00022982"/>
    </source>
</evidence>
<evidence type="ECO:0000256" key="6">
    <source>
        <dbReference type="ARBA" id="ARBA00022967"/>
    </source>
</evidence>
<keyword evidence="7" id="KW-0249">Electron transport</keyword>
<evidence type="ECO:0000313" key="11">
    <source>
        <dbReference type="EMBL" id="STT73159.1"/>
    </source>
</evidence>
<keyword evidence="4" id="KW-0288">FMN</keyword>
<reference evidence="11 12" key="1">
    <citation type="submission" date="2018-06" db="EMBL/GenBank/DDBJ databases">
        <authorList>
            <consortium name="Pathogen Informatics"/>
            <person name="Doyle S."/>
        </authorList>
    </citation>
    <scope>NUCLEOTIDE SEQUENCE [LARGE SCALE GENOMIC DNA]</scope>
    <source>
        <strain evidence="11 12">NCTC5047</strain>
    </source>
</reference>
<organism evidence="11 12">
    <name type="scientific">Klebsiella pneumoniae</name>
    <dbReference type="NCBI Taxonomy" id="573"/>
    <lineage>
        <taxon>Bacteria</taxon>
        <taxon>Pseudomonadati</taxon>
        <taxon>Pseudomonadota</taxon>
        <taxon>Gammaproteobacteria</taxon>
        <taxon>Enterobacterales</taxon>
        <taxon>Enterobacteriaceae</taxon>
        <taxon>Klebsiella/Raoultella group</taxon>
        <taxon>Klebsiella</taxon>
        <taxon>Klebsiella pneumoniae complex</taxon>
    </lineage>
</organism>
<evidence type="ECO:0000256" key="5">
    <source>
        <dbReference type="ARBA" id="ARBA00022692"/>
    </source>
</evidence>
<accession>A0A377X8V1</accession>
<evidence type="ECO:0000256" key="4">
    <source>
        <dbReference type="ARBA" id="ARBA00022643"/>
    </source>
</evidence>
<keyword evidence="5 10" id="KW-0812">Transmembrane</keyword>
<keyword evidence="3" id="KW-0285">Flavoprotein</keyword>